<comment type="caution">
    <text evidence="1">The sequence shown here is derived from an EMBL/GenBank/DDBJ whole genome shotgun (WGS) entry which is preliminary data.</text>
</comment>
<name>A0A433QPM4_9FUNG</name>
<evidence type="ECO:0000313" key="2">
    <source>
        <dbReference type="Proteomes" id="UP000274822"/>
    </source>
</evidence>
<feature type="non-terminal residue" evidence="1">
    <location>
        <position position="224"/>
    </location>
</feature>
<proteinExistence type="predicted"/>
<dbReference type="Gene3D" id="6.10.250.3180">
    <property type="match status" value="1"/>
</dbReference>
<dbReference type="GO" id="GO:0070449">
    <property type="term" value="C:elongin complex"/>
    <property type="evidence" value="ECO:0007669"/>
    <property type="project" value="InterPro"/>
</dbReference>
<dbReference type="AlphaFoldDB" id="A0A433QPM4"/>
<reference evidence="1 2" key="1">
    <citation type="journal article" date="2018" name="New Phytol.">
        <title>Phylogenomics of Endogonaceae and evolution of mycorrhizas within Mucoromycota.</title>
        <authorList>
            <person name="Chang Y."/>
            <person name="Desiro A."/>
            <person name="Na H."/>
            <person name="Sandor L."/>
            <person name="Lipzen A."/>
            <person name="Clum A."/>
            <person name="Barry K."/>
            <person name="Grigoriev I.V."/>
            <person name="Martin F.M."/>
            <person name="Stajich J.E."/>
            <person name="Smith M.E."/>
            <person name="Bonito G."/>
            <person name="Spatafora J.W."/>
        </authorList>
    </citation>
    <scope>NUCLEOTIDE SEQUENCE [LARGE SCALE GENOMIC DNA]</scope>
    <source>
        <strain evidence="1 2">AD002</strain>
    </source>
</reference>
<keyword evidence="2" id="KW-1185">Reference proteome</keyword>
<dbReference type="InterPro" id="IPR010684">
    <property type="entry name" value="RNA_pol_II_trans_fac_SIII_A"/>
</dbReference>
<evidence type="ECO:0000313" key="1">
    <source>
        <dbReference type="EMBL" id="RUS31732.1"/>
    </source>
</evidence>
<gene>
    <name evidence="1" type="ORF">BC938DRAFT_477207</name>
</gene>
<dbReference type="Proteomes" id="UP000274822">
    <property type="component" value="Unassembled WGS sequence"/>
</dbReference>
<dbReference type="EMBL" id="RBNJ01002659">
    <property type="protein sequence ID" value="RUS31732.1"/>
    <property type="molecule type" value="Genomic_DNA"/>
</dbReference>
<accession>A0A433QPM4</accession>
<dbReference type="Pfam" id="PF06881">
    <property type="entry name" value="Elongin_A"/>
    <property type="match status" value="1"/>
</dbReference>
<sequence length="224" mass="25672">MIPCLALLGKWPTPSSFRSIPHYRPRTTHANLPPPIQLPKCISPKHLSKYAKTSSLSIWMPLRASETHRISYLSRRSEGRRQCSWRALRSIARWPIQTSTKTALDTRPIANFELLFPLFLPTTELWHRLCLQDFFEIRDANEAGTLMGVESWRELYLCKRGEREREKMEKAARLRDSYRKLEHEKRTRATKLLTDDVANRVLKRAVGGGGGSGWGSGWNGGDAS</sequence>
<protein>
    <submittedName>
        <fullName evidence="1">Uncharacterized protein</fullName>
    </submittedName>
</protein>
<dbReference type="GO" id="GO:0006368">
    <property type="term" value="P:transcription elongation by RNA polymerase II"/>
    <property type="evidence" value="ECO:0007669"/>
    <property type="project" value="InterPro"/>
</dbReference>
<organism evidence="1 2">
    <name type="scientific">Jimgerdemannia flammicorona</name>
    <dbReference type="NCBI Taxonomy" id="994334"/>
    <lineage>
        <taxon>Eukaryota</taxon>
        <taxon>Fungi</taxon>
        <taxon>Fungi incertae sedis</taxon>
        <taxon>Mucoromycota</taxon>
        <taxon>Mucoromycotina</taxon>
        <taxon>Endogonomycetes</taxon>
        <taxon>Endogonales</taxon>
        <taxon>Endogonaceae</taxon>
        <taxon>Jimgerdemannia</taxon>
    </lineage>
</organism>